<protein>
    <submittedName>
        <fullName evidence="2">PPC domain-containing protein</fullName>
    </submittedName>
</protein>
<evidence type="ECO:0000313" key="2">
    <source>
        <dbReference type="EMBL" id="MFC7183564.1"/>
    </source>
</evidence>
<organism evidence="2 3">
    <name type="scientific">Kitasatospora paranensis</name>
    <dbReference type="NCBI Taxonomy" id="258053"/>
    <lineage>
        <taxon>Bacteria</taxon>
        <taxon>Bacillati</taxon>
        <taxon>Actinomycetota</taxon>
        <taxon>Actinomycetes</taxon>
        <taxon>Kitasatosporales</taxon>
        <taxon>Streptomycetaceae</taxon>
        <taxon>Kitasatospora</taxon>
    </lineage>
</organism>
<dbReference type="Proteomes" id="UP001596435">
    <property type="component" value="Unassembled WGS sequence"/>
</dbReference>
<dbReference type="RefSeq" id="WP_380232407.1">
    <property type="nucleotide sequence ID" value="NZ_JBHTAJ010000072.1"/>
</dbReference>
<sequence length="135" mass="13870">GSTTFTWTVTNSGGGSTYAEVESNDSTGAANNVGGLTFPLTVTGGMKSSSDRDYFRFTLTAGQRVDVSCSIPSAYDADLYLLNSGGSTQTRSVNNGKGADESLSWTAASAGTYYVDLEAYSGSGSAAYSCLISKS</sequence>
<dbReference type="Pfam" id="PF04151">
    <property type="entry name" value="PPC"/>
    <property type="match status" value="1"/>
</dbReference>
<name>A0ABW2G299_9ACTN</name>
<gene>
    <name evidence="2" type="ORF">ACFQMG_28880</name>
</gene>
<reference evidence="3" key="1">
    <citation type="journal article" date="2019" name="Int. J. Syst. Evol. Microbiol.">
        <title>The Global Catalogue of Microorganisms (GCM) 10K type strain sequencing project: providing services to taxonomists for standard genome sequencing and annotation.</title>
        <authorList>
            <consortium name="The Broad Institute Genomics Platform"/>
            <consortium name="The Broad Institute Genome Sequencing Center for Infectious Disease"/>
            <person name="Wu L."/>
            <person name="Ma J."/>
        </authorList>
    </citation>
    <scope>NUCLEOTIDE SEQUENCE [LARGE SCALE GENOMIC DNA]</scope>
    <source>
        <strain evidence="3">CGMCC 1.12859</strain>
    </source>
</reference>
<dbReference type="EMBL" id="JBHTAJ010000072">
    <property type="protein sequence ID" value="MFC7183564.1"/>
    <property type="molecule type" value="Genomic_DNA"/>
</dbReference>
<dbReference type="SUPFAM" id="SSF89260">
    <property type="entry name" value="Collagen-binding domain"/>
    <property type="match status" value="1"/>
</dbReference>
<evidence type="ECO:0000313" key="3">
    <source>
        <dbReference type="Proteomes" id="UP001596435"/>
    </source>
</evidence>
<feature type="domain" description="Peptidase C-terminal archaeal/bacterial" evidence="1">
    <location>
        <begin position="51"/>
        <end position="116"/>
    </location>
</feature>
<proteinExistence type="predicted"/>
<keyword evidence="3" id="KW-1185">Reference proteome</keyword>
<dbReference type="InterPro" id="IPR007280">
    <property type="entry name" value="Peptidase_C_arc/bac"/>
</dbReference>
<evidence type="ECO:0000259" key="1">
    <source>
        <dbReference type="Pfam" id="PF04151"/>
    </source>
</evidence>
<dbReference type="Gene3D" id="2.60.120.380">
    <property type="match status" value="1"/>
</dbReference>
<comment type="caution">
    <text evidence="2">The sequence shown here is derived from an EMBL/GenBank/DDBJ whole genome shotgun (WGS) entry which is preliminary data.</text>
</comment>
<feature type="non-terminal residue" evidence="2">
    <location>
        <position position="1"/>
    </location>
</feature>
<accession>A0ABW2G299</accession>